<protein>
    <recommendedName>
        <fullName evidence="1">PB1-like domain-containing protein</fullName>
    </recommendedName>
</protein>
<feature type="domain" description="PB1-like" evidence="1">
    <location>
        <begin position="19"/>
        <end position="98"/>
    </location>
</feature>
<proteinExistence type="predicted"/>
<name>A0AAV6IIU8_9ERIC</name>
<comment type="caution">
    <text evidence="2">The sequence shown here is derived from an EMBL/GenBank/DDBJ whole genome shotgun (WGS) entry which is preliminary data.</text>
</comment>
<dbReference type="AlphaFoldDB" id="A0AAV6IIU8"/>
<dbReference type="Proteomes" id="UP000823749">
    <property type="component" value="Chromosome 10"/>
</dbReference>
<gene>
    <name evidence="2" type="ORF">RHGRI_029284</name>
</gene>
<evidence type="ECO:0000313" key="3">
    <source>
        <dbReference type="Proteomes" id="UP000823749"/>
    </source>
</evidence>
<dbReference type="EMBL" id="JACTNZ010000010">
    <property type="protein sequence ID" value="KAG5528548.1"/>
    <property type="molecule type" value="Genomic_DNA"/>
</dbReference>
<accession>A0AAV6IIU8</accession>
<evidence type="ECO:0000259" key="1">
    <source>
        <dbReference type="Pfam" id="PF26130"/>
    </source>
</evidence>
<organism evidence="2 3">
    <name type="scientific">Rhododendron griersonianum</name>
    <dbReference type="NCBI Taxonomy" id="479676"/>
    <lineage>
        <taxon>Eukaryota</taxon>
        <taxon>Viridiplantae</taxon>
        <taxon>Streptophyta</taxon>
        <taxon>Embryophyta</taxon>
        <taxon>Tracheophyta</taxon>
        <taxon>Spermatophyta</taxon>
        <taxon>Magnoliopsida</taxon>
        <taxon>eudicotyledons</taxon>
        <taxon>Gunneridae</taxon>
        <taxon>Pentapetalae</taxon>
        <taxon>asterids</taxon>
        <taxon>Ericales</taxon>
        <taxon>Ericaceae</taxon>
        <taxon>Ericoideae</taxon>
        <taxon>Rhodoreae</taxon>
        <taxon>Rhododendron</taxon>
    </lineage>
</organism>
<evidence type="ECO:0000313" key="2">
    <source>
        <dbReference type="EMBL" id="KAG5528548.1"/>
    </source>
</evidence>
<dbReference type="Pfam" id="PF26130">
    <property type="entry name" value="PB1-like"/>
    <property type="match status" value="1"/>
</dbReference>
<keyword evidence="3" id="KW-1185">Reference proteome</keyword>
<sequence>MYHKDALLWKAYGTVGVNTRRYVGRKVAFFDLVDADYMEMIELEDMVKELNLFGSMSYHYKVLARDLYHGFRHLKDDSDCIEMVRWIKLSKIIEVYIENHCNFPNENQHLSTTVVIEEEDGNGDGDACDDTTDLEDFVNSVDTPIRTSKGL</sequence>
<reference evidence="2" key="1">
    <citation type="submission" date="2020-08" db="EMBL/GenBank/DDBJ databases">
        <title>Plant Genome Project.</title>
        <authorList>
            <person name="Zhang R.-G."/>
        </authorList>
    </citation>
    <scope>NUCLEOTIDE SEQUENCE</scope>
    <source>
        <strain evidence="2">WSP0</strain>
        <tissue evidence="2">Leaf</tissue>
    </source>
</reference>
<dbReference type="InterPro" id="IPR058594">
    <property type="entry name" value="PB1-like_dom_pln"/>
</dbReference>